<sequence length="778" mass="86266">MKNKLKILIGFCILSIYFFSCNEQSKNGILVKSVAEYNDAVSNAEPGDIIKLANGVWKDAELVFEGKGTEENPIKLTVEEKGKVTLEGASNLQIAGDHLIVEGLVFKNGFTPTNAVISLRKNKDEMANNCRLTECVIDNYNNPERQVQDYWITIYGKNNRIDHNHISGKKNLGVTMIVGLDTKDSRENNHIIEHNYFGLRPTYGNNGGETLRIGTSHHALENSNTLVASNYFDRCNGEHEIISNKSCQNTFKYNTFFECTGTLTMRHGNETMVDGNVFIGNGKPSTGGVRVINEKQTVINNYHFGLTGYRFRGAFVMMNGVPNSPPNRYVPVIDSKVNNNTFINCDHIQLCAGADAERSQPPATSEISENIFYHETKSNLFTVYDDISGIKFENNITSKNIETGITKGFVKSEFELVKNEQGFLVPVSDKFKVEISPNIATKENTGVDWYSKNDETVALNSGETLKVEPGINTLFDVTKNSKPGDILELESGGEYLLTKTAKIIHPLTFKTSGSEKATILFERMMAFEIQNGGSLSLDNIIFDGAKSPDYAGNSVISTSKNSMIENYKLFIDNCEFKDLIVNHSFDVLRVAKGTFADTISIQNSRFKNITGHIAALDKETDDIGAYNVEYLIMKNNTFSDIQGAALRLYRGGTDESTFGPFLEMDHNVADNVGQGKRNKYDASVSLYGVQEIGIKNNIFKDSKALNMHLVVGEPIVQISNNNFYNSQGLTVTGDQKYTVENQWSLNPNFMNTDTYELNADSPLKGKGTDGSDLGAISN</sequence>
<comment type="caution">
    <text evidence="2">The sequence shown here is derived from an EMBL/GenBank/DDBJ whole genome shotgun (WGS) entry which is preliminary data.</text>
</comment>
<dbReference type="EMBL" id="JABTCG010000004">
    <property type="protein sequence ID" value="MBD0851719.1"/>
    <property type="molecule type" value="Genomic_DNA"/>
</dbReference>
<dbReference type="SMART" id="SM00710">
    <property type="entry name" value="PbH1"/>
    <property type="match status" value="5"/>
</dbReference>
<gene>
    <name evidence="2" type="ORF">HPE63_13645</name>
</gene>
<dbReference type="InterPro" id="IPR011050">
    <property type="entry name" value="Pectin_lyase_fold/virulence"/>
</dbReference>
<proteinExistence type="predicted"/>
<organism evidence="2 3">
    <name type="scientific">Maribacter arenosus</name>
    <dbReference type="NCBI Taxonomy" id="1854708"/>
    <lineage>
        <taxon>Bacteria</taxon>
        <taxon>Pseudomonadati</taxon>
        <taxon>Bacteroidota</taxon>
        <taxon>Flavobacteriia</taxon>
        <taxon>Flavobacteriales</taxon>
        <taxon>Flavobacteriaceae</taxon>
        <taxon>Maribacter</taxon>
    </lineage>
</organism>
<keyword evidence="3" id="KW-1185">Reference proteome</keyword>
<dbReference type="SUPFAM" id="SSF51126">
    <property type="entry name" value="Pectin lyase-like"/>
    <property type="match status" value="2"/>
</dbReference>
<dbReference type="CDD" id="cd14251">
    <property type="entry name" value="PL-6"/>
    <property type="match status" value="1"/>
</dbReference>
<evidence type="ECO:0000256" key="1">
    <source>
        <dbReference type="SAM" id="MobiDB-lite"/>
    </source>
</evidence>
<dbReference type="InterPro" id="IPR039513">
    <property type="entry name" value="PL-6"/>
</dbReference>
<evidence type="ECO:0000313" key="3">
    <source>
        <dbReference type="Proteomes" id="UP000598350"/>
    </source>
</evidence>
<protein>
    <submittedName>
        <fullName evidence="2">DUF4957 domain-containing protein</fullName>
    </submittedName>
</protein>
<evidence type="ECO:0000313" key="2">
    <source>
        <dbReference type="EMBL" id="MBD0851719.1"/>
    </source>
</evidence>
<accession>A0ABR7VDK0</accession>
<dbReference type="Gene3D" id="2.160.20.10">
    <property type="entry name" value="Single-stranded right-handed beta-helix, Pectin lyase-like"/>
    <property type="match status" value="2"/>
</dbReference>
<dbReference type="RefSeq" id="WP_188314817.1">
    <property type="nucleotide sequence ID" value="NZ_JABTCG010000004.1"/>
</dbReference>
<dbReference type="Pfam" id="PF14592">
    <property type="entry name" value="Chondroitinas_B"/>
    <property type="match status" value="1"/>
</dbReference>
<dbReference type="InterPro" id="IPR012334">
    <property type="entry name" value="Pectin_lyas_fold"/>
</dbReference>
<dbReference type="Proteomes" id="UP000598350">
    <property type="component" value="Unassembled WGS sequence"/>
</dbReference>
<reference evidence="2 3" key="1">
    <citation type="submission" date="2020-05" db="EMBL/GenBank/DDBJ databases">
        <title>The draft genome sequence of Maribacter arenosus CAU 1321.</title>
        <authorList>
            <person name="Mu L."/>
        </authorList>
    </citation>
    <scope>NUCLEOTIDE SEQUENCE [LARGE SCALE GENOMIC DNA]</scope>
    <source>
        <strain evidence="2 3">CAU 1321</strain>
    </source>
</reference>
<name>A0ABR7VDK0_9FLAO</name>
<dbReference type="InterPro" id="IPR006626">
    <property type="entry name" value="PbH1"/>
</dbReference>
<feature type="region of interest" description="Disordered" evidence="1">
    <location>
        <begin position="757"/>
        <end position="778"/>
    </location>
</feature>